<accession>A0ABS1T6P3</accession>
<evidence type="ECO:0000313" key="3">
    <source>
        <dbReference type="Proteomes" id="UP000632377"/>
    </source>
</evidence>
<feature type="domain" description="DUF1659" evidence="1">
    <location>
        <begin position="2"/>
        <end position="73"/>
    </location>
</feature>
<comment type="caution">
    <text evidence="2">The sequence shown here is derived from an EMBL/GenBank/DDBJ whole genome shotgun (WGS) entry which is preliminary data.</text>
</comment>
<dbReference type="EMBL" id="JAESWC010000002">
    <property type="protein sequence ID" value="MBL4935013.1"/>
    <property type="molecule type" value="Genomic_DNA"/>
</dbReference>
<dbReference type="RefSeq" id="WP_202747638.1">
    <property type="nucleotide sequence ID" value="NZ_JAESWC010000002.1"/>
</dbReference>
<keyword evidence="3" id="KW-1185">Reference proteome</keyword>
<sequence>MAVVSTPVSSALSIKFKAGIDANGKDIIKAKKFSNVKVTAAPDKLLEIGTALGSLLKNEFVSVGRTDDSVLVNE</sequence>
<name>A0ABS1T6P3_9CLOT</name>
<evidence type="ECO:0000313" key="2">
    <source>
        <dbReference type="EMBL" id="MBL4935013.1"/>
    </source>
</evidence>
<dbReference type="Pfam" id="PF07872">
    <property type="entry name" value="DUF1659"/>
    <property type="match status" value="1"/>
</dbReference>
<reference evidence="2 3" key="1">
    <citation type="submission" date="2021-01" db="EMBL/GenBank/DDBJ databases">
        <title>Genome public.</title>
        <authorList>
            <person name="Liu C."/>
            <person name="Sun Q."/>
        </authorList>
    </citation>
    <scope>NUCLEOTIDE SEQUENCE [LARGE SCALE GENOMIC DNA]</scope>
    <source>
        <strain evidence="2 3">YIM B02515</strain>
    </source>
</reference>
<proteinExistence type="predicted"/>
<organism evidence="2 3">
    <name type="scientific">Clostridium rhizosphaerae</name>
    <dbReference type="NCBI Taxonomy" id="2803861"/>
    <lineage>
        <taxon>Bacteria</taxon>
        <taxon>Bacillati</taxon>
        <taxon>Bacillota</taxon>
        <taxon>Clostridia</taxon>
        <taxon>Eubacteriales</taxon>
        <taxon>Clostridiaceae</taxon>
        <taxon>Clostridium</taxon>
    </lineage>
</organism>
<protein>
    <submittedName>
        <fullName evidence="2">DUF1659 domain-containing protein</fullName>
    </submittedName>
</protein>
<gene>
    <name evidence="2" type="ORF">JK636_04485</name>
</gene>
<dbReference type="Proteomes" id="UP000632377">
    <property type="component" value="Unassembled WGS sequence"/>
</dbReference>
<dbReference type="InterPro" id="IPR012454">
    <property type="entry name" value="DUF1659"/>
</dbReference>
<evidence type="ECO:0000259" key="1">
    <source>
        <dbReference type="Pfam" id="PF07872"/>
    </source>
</evidence>